<dbReference type="GO" id="GO:0050992">
    <property type="term" value="P:dimethylallyl diphosphate biosynthetic process"/>
    <property type="evidence" value="ECO:0007669"/>
    <property type="project" value="UniProtKB-UniRule"/>
</dbReference>
<dbReference type="GO" id="GO:0005737">
    <property type="term" value="C:cytoplasm"/>
    <property type="evidence" value="ECO:0007669"/>
    <property type="project" value="UniProtKB-SubCell"/>
</dbReference>
<dbReference type="NCBIfam" id="NF002995">
    <property type="entry name" value="PRK03759.1"/>
    <property type="match status" value="1"/>
</dbReference>
<evidence type="ECO:0000259" key="12">
    <source>
        <dbReference type="PROSITE" id="PS51462"/>
    </source>
</evidence>
<dbReference type="HAMAP" id="MF_00202">
    <property type="entry name" value="Idi"/>
    <property type="match status" value="1"/>
</dbReference>
<evidence type="ECO:0000256" key="7">
    <source>
        <dbReference type="ARBA" id="ARBA00023211"/>
    </source>
</evidence>
<comment type="caution">
    <text evidence="13">The sequence shown here is derived from an EMBL/GenBank/DDBJ whole genome shotgun (WGS) entry which is preliminary data.</text>
</comment>
<dbReference type="SUPFAM" id="SSF55811">
    <property type="entry name" value="Nudix"/>
    <property type="match status" value="1"/>
</dbReference>
<evidence type="ECO:0000256" key="11">
    <source>
        <dbReference type="PIRSR" id="PIRSR018427-1"/>
    </source>
</evidence>
<feature type="binding site" evidence="10">
    <location>
        <position position="122"/>
    </location>
    <ligand>
        <name>Mn(2+)</name>
        <dbReference type="ChEBI" id="CHEBI:29035"/>
    </ligand>
</feature>
<evidence type="ECO:0000256" key="2">
    <source>
        <dbReference type="ARBA" id="ARBA00007579"/>
    </source>
</evidence>
<comment type="function">
    <text evidence="10">Catalyzes the 1,3-allylic rearrangement of the homoallylic substrate isopentenyl (IPP) to its highly electrophilic allylic isomer, dimethylallyl diphosphate (DMAPP).</text>
</comment>
<dbReference type="CDD" id="cd02885">
    <property type="entry name" value="NUDIX_IPP_Isomerase"/>
    <property type="match status" value="1"/>
</dbReference>
<evidence type="ECO:0000256" key="1">
    <source>
        <dbReference type="ARBA" id="ARBA00004826"/>
    </source>
</evidence>
<dbReference type="InterPro" id="IPR000086">
    <property type="entry name" value="NUDIX_hydrolase_dom"/>
</dbReference>
<dbReference type="Pfam" id="PF00293">
    <property type="entry name" value="NUDIX"/>
    <property type="match status" value="1"/>
</dbReference>
<evidence type="ECO:0000256" key="8">
    <source>
        <dbReference type="ARBA" id="ARBA00023229"/>
    </source>
</evidence>
<sequence length="185" mass="20106">MRTPASDTELVVLIGPDGRPAGTHPKATVHSTNTPLHYAFSCYLTRPDGQVLLTRRALAKPTWPGVWTNSMCGHPGPGETPEAALRRRASQELGISPAALDDARLILPDFSYRATDSSGIVEWEVCPVFVAVVAGDITPNPEEVDSWQWLPGADVLRAVEATPFAFSPWMREQLDHAALREALLA</sequence>
<feature type="domain" description="Nudix hydrolase" evidence="12">
    <location>
        <begin position="35"/>
        <end position="172"/>
    </location>
</feature>
<comment type="similarity">
    <text evidence="2 10">Belongs to the IPP isomerase type 1 family.</text>
</comment>
<dbReference type="HOGENOM" id="CLU_060552_2_0_11"/>
<comment type="cofactor">
    <cofactor evidence="10">
        <name>Mn(2+)</name>
        <dbReference type="ChEBI" id="CHEBI:29035"/>
    </cofactor>
    <text evidence="10">Binds 1 Mn(2+) ion per subunit.</text>
</comment>
<evidence type="ECO:0000313" key="13">
    <source>
        <dbReference type="EMBL" id="EKX89383.1"/>
    </source>
</evidence>
<keyword evidence="8 10" id="KW-0414">Isoprene biosynthesis</keyword>
<dbReference type="GO" id="GO:0008299">
    <property type="term" value="P:isoprenoid biosynthetic process"/>
    <property type="evidence" value="ECO:0007669"/>
    <property type="project" value="UniProtKB-UniRule"/>
</dbReference>
<evidence type="ECO:0000256" key="9">
    <source>
        <dbReference type="ARBA" id="ARBA00023235"/>
    </source>
</evidence>
<dbReference type="AlphaFoldDB" id="L1MDQ9"/>
<comment type="catalytic activity">
    <reaction evidence="10">
        <text>isopentenyl diphosphate = dimethylallyl diphosphate</text>
        <dbReference type="Rhea" id="RHEA:23284"/>
        <dbReference type="ChEBI" id="CHEBI:57623"/>
        <dbReference type="ChEBI" id="CHEBI:128769"/>
        <dbReference type="EC" id="5.3.3.2"/>
    </reaction>
</comment>
<evidence type="ECO:0000256" key="10">
    <source>
        <dbReference type="HAMAP-Rule" id="MF_00202"/>
    </source>
</evidence>
<dbReference type="PIRSF" id="PIRSF018427">
    <property type="entry name" value="Isopntndiph_ism"/>
    <property type="match status" value="1"/>
</dbReference>
<dbReference type="InterPro" id="IPR011876">
    <property type="entry name" value="IsopentenylPP_isomerase_typ1"/>
</dbReference>
<dbReference type="PROSITE" id="PS51462">
    <property type="entry name" value="NUDIX"/>
    <property type="match status" value="1"/>
</dbReference>
<reference evidence="13 14" key="1">
    <citation type="submission" date="2012-05" db="EMBL/GenBank/DDBJ databases">
        <authorList>
            <person name="Weinstock G."/>
            <person name="Sodergren E."/>
            <person name="Lobos E.A."/>
            <person name="Fulton L."/>
            <person name="Fulton R."/>
            <person name="Courtney L."/>
            <person name="Fronick C."/>
            <person name="O'Laughlin M."/>
            <person name="Godfrey J."/>
            <person name="Wilson R.M."/>
            <person name="Miner T."/>
            <person name="Farmer C."/>
            <person name="Delehaunty K."/>
            <person name="Cordes M."/>
            <person name="Minx P."/>
            <person name="Tomlinson C."/>
            <person name="Chen J."/>
            <person name="Wollam A."/>
            <person name="Pepin K.H."/>
            <person name="Bhonagiri V."/>
            <person name="Zhang X."/>
            <person name="Suruliraj S."/>
            <person name="Warren W."/>
            <person name="Mitreva M."/>
            <person name="Mardis E.R."/>
            <person name="Wilson R.K."/>
        </authorList>
    </citation>
    <scope>NUCLEOTIDE SEQUENCE [LARGE SCALE GENOMIC DNA]</scope>
    <source>
        <strain evidence="13 14">F0235</strain>
    </source>
</reference>
<dbReference type="GO" id="GO:0046872">
    <property type="term" value="F:metal ion binding"/>
    <property type="evidence" value="ECO:0007669"/>
    <property type="project" value="UniProtKB-KW"/>
</dbReference>
<feature type="active site" evidence="10 11">
    <location>
        <position position="72"/>
    </location>
</feature>
<keyword evidence="4 10" id="KW-0963">Cytoplasm</keyword>
<comment type="cofactor">
    <cofactor evidence="10">
        <name>Mg(2+)</name>
        <dbReference type="ChEBI" id="CHEBI:18420"/>
    </cofactor>
    <text evidence="10">Binds 1 Mg(2+) ion per subunit. The magnesium ion binds only when substrate is bound.</text>
</comment>
<dbReference type="RefSeq" id="WP_006064079.1">
    <property type="nucleotide sequence ID" value="NZ_KB290831.1"/>
</dbReference>
<dbReference type="eggNOG" id="COG1443">
    <property type="taxonomic scope" value="Bacteria"/>
</dbReference>
<keyword evidence="14" id="KW-1185">Reference proteome</keyword>
<evidence type="ECO:0000313" key="14">
    <source>
        <dbReference type="Proteomes" id="UP000010445"/>
    </source>
</evidence>
<dbReference type="UniPathway" id="UPA00059">
    <property type="reaction ID" value="UER00104"/>
</dbReference>
<dbReference type="PANTHER" id="PTHR10885:SF0">
    <property type="entry name" value="ISOPENTENYL-DIPHOSPHATE DELTA-ISOMERASE"/>
    <property type="match status" value="1"/>
</dbReference>
<comment type="subcellular location">
    <subcellularLocation>
        <location evidence="10">Cytoplasm</location>
    </subcellularLocation>
</comment>
<evidence type="ECO:0000256" key="5">
    <source>
        <dbReference type="ARBA" id="ARBA00022723"/>
    </source>
</evidence>
<dbReference type="PATRIC" id="fig|1035195.3.peg.1676"/>
<proteinExistence type="inferred from homology"/>
<keyword evidence="7 10" id="KW-0464">Manganese</keyword>
<evidence type="ECO:0000256" key="3">
    <source>
        <dbReference type="ARBA" id="ARBA00012057"/>
    </source>
</evidence>
<feature type="active site" evidence="10 11">
    <location>
        <position position="124"/>
    </location>
</feature>
<feature type="binding site" evidence="10">
    <location>
        <position position="124"/>
    </location>
    <ligand>
        <name>Mn(2+)</name>
        <dbReference type="ChEBI" id="CHEBI:29035"/>
    </ligand>
</feature>
<dbReference type="InterPro" id="IPR015797">
    <property type="entry name" value="NUDIX_hydrolase-like_dom_sf"/>
</dbReference>
<dbReference type="EMBL" id="AMEM01000024">
    <property type="protein sequence ID" value="EKX89383.1"/>
    <property type="molecule type" value="Genomic_DNA"/>
</dbReference>
<accession>L1MDQ9</accession>
<dbReference type="GO" id="GO:0004452">
    <property type="term" value="F:isopentenyl-diphosphate delta-isomerase activity"/>
    <property type="evidence" value="ECO:0007669"/>
    <property type="project" value="UniProtKB-UniRule"/>
</dbReference>
<dbReference type="InterPro" id="IPR056375">
    <property type="entry name" value="Idi_bact"/>
</dbReference>
<name>L1MDQ9_9CORY</name>
<protein>
    <recommendedName>
        <fullName evidence="3 10">Isopentenyl-diphosphate Delta-isomerase</fullName>
        <shortName evidence="10">IPP isomerase</shortName>
        <ecNumber evidence="3 10">5.3.3.2</ecNumber>
    </recommendedName>
    <alternativeName>
        <fullName evidence="10">IPP:DMAPP isomerase</fullName>
    </alternativeName>
    <alternativeName>
        <fullName evidence="10">Isopentenyl pyrophosphate isomerase</fullName>
    </alternativeName>
</protein>
<keyword evidence="9 10" id="KW-0413">Isomerase</keyword>
<evidence type="ECO:0000256" key="6">
    <source>
        <dbReference type="ARBA" id="ARBA00022842"/>
    </source>
</evidence>
<feature type="binding site" evidence="10">
    <location>
        <position position="30"/>
    </location>
    <ligand>
        <name>Mn(2+)</name>
        <dbReference type="ChEBI" id="CHEBI:29035"/>
    </ligand>
</feature>
<feature type="binding site" evidence="10">
    <location>
        <position position="37"/>
    </location>
    <ligand>
        <name>Mn(2+)</name>
        <dbReference type="ChEBI" id="CHEBI:29035"/>
    </ligand>
</feature>
<dbReference type="Proteomes" id="UP000010445">
    <property type="component" value="Unassembled WGS sequence"/>
</dbReference>
<gene>
    <name evidence="10" type="primary">idi</name>
    <name evidence="13" type="ORF">HMPREF9997_01854</name>
</gene>
<feature type="binding site" evidence="10">
    <location>
        <position position="74"/>
    </location>
    <ligand>
        <name>Mn(2+)</name>
        <dbReference type="ChEBI" id="CHEBI:29035"/>
    </ligand>
</feature>
<dbReference type="STRING" id="1035195.HMPREF9997_01854"/>
<organism evidence="13 14">
    <name type="scientific">Corynebacterium durum F0235</name>
    <dbReference type="NCBI Taxonomy" id="1035195"/>
    <lineage>
        <taxon>Bacteria</taxon>
        <taxon>Bacillati</taxon>
        <taxon>Actinomycetota</taxon>
        <taxon>Actinomycetes</taxon>
        <taxon>Mycobacteriales</taxon>
        <taxon>Corynebacteriaceae</taxon>
        <taxon>Corynebacterium</taxon>
    </lineage>
</organism>
<dbReference type="Gene3D" id="3.90.79.10">
    <property type="entry name" value="Nucleoside Triphosphate Pyrophosphohydrolase"/>
    <property type="match status" value="1"/>
</dbReference>
<keyword evidence="6 10" id="KW-0460">Magnesium</keyword>
<dbReference type="EC" id="5.3.3.2" evidence="3 10"/>
<dbReference type="PANTHER" id="PTHR10885">
    <property type="entry name" value="ISOPENTENYL-DIPHOSPHATE DELTA-ISOMERASE"/>
    <property type="match status" value="1"/>
</dbReference>
<evidence type="ECO:0000256" key="4">
    <source>
        <dbReference type="ARBA" id="ARBA00022490"/>
    </source>
</evidence>
<comment type="pathway">
    <text evidence="1 10">Isoprenoid biosynthesis; dimethylallyl diphosphate biosynthesis; dimethylallyl diphosphate from isopentenyl diphosphate: step 1/1.</text>
</comment>
<keyword evidence="5 10" id="KW-0479">Metal-binding</keyword>
<feature type="binding site" evidence="10">
    <location>
        <position position="92"/>
    </location>
    <ligand>
        <name>Mg(2+)</name>
        <dbReference type="ChEBI" id="CHEBI:18420"/>
    </ligand>
</feature>
<dbReference type="NCBIfam" id="TIGR02150">
    <property type="entry name" value="IPP_isom_1"/>
    <property type="match status" value="1"/>
</dbReference>
<dbReference type="OrthoDB" id="9809458at2"/>